<dbReference type="InterPro" id="IPR001647">
    <property type="entry name" value="HTH_TetR"/>
</dbReference>
<dbReference type="GO" id="GO:0003677">
    <property type="term" value="F:DNA binding"/>
    <property type="evidence" value="ECO:0007669"/>
    <property type="project" value="UniProtKB-UniRule"/>
</dbReference>
<dbReference type="Pfam" id="PF00440">
    <property type="entry name" value="TetR_N"/>
    <property type="match status" value="1"/>
</dbReference>
<dbReference type="Gene3D" id="1.10.357.10">
    <property type="entry name" value="Tetracycline Repressor, domain 2"/>
    <property type="match status" value="1"/>
</dbReference>
<dbReference type="InterPro" id="IPR039532">
    <property type="entry name" value="TetR_C_Firmicutes"/>
</dbReference>
<dbReference type="EMBL" id="LSTV01000005">
    <property type="protein sequence ID" value="OAH49076.1"/>
    <property type="molecule type" value="Genomic_DNA"/>
</dbReference>
<dbReference type="SUPFAM" id="SSF46689">
    <property type="entry name" value="Homeodomain-like"/>
    <property type="match status" value="1"/>
</dbReference>
<name>A0A177K7Q3_9MICO</name>
<protein>
    <recommendedName>
        <fullName evidence="3">HTH tetR-type domain-containing protein</fullName>
    </recommendedName>
</protein>
<dbReference type="Pfam" id="PF14278">
    <property type="entry name" value="TetR_C_8"/>
    <property type="match status" value="1"/>
</dbReference>
<comment type="caution">
    <text evidence="4">The sequence shown here is derived from an EMBL/GenBank/DDBJ whole genome shotgun (WGS) entry which is preliminary data.</text>
</comment>
<dbReference type="PANTHER" id="PTHR43479">
    <property type="entry name" value="ACREF/ENVCD OPERON REPRESSOR-RELATED"/>
    <property type="match status" value="1"/>
</dbReference>
<evidence type="ECO:0000256" key="2">
    <source>
        <dbReference type="PROSITE-ProRule" id="PRU00335"/>
    </source>
</evidence>
<reference evidence="4 5" key="1">
    <citation type="submission" date="2016-02" db="EMBL/GenBank/DDBJ databases">
        <authorList>
            <person name="Wen L."/>
            <person name="He K."/>
            <person name="Yang H."/>
        </authorList>
    </citation>
    <scope>NUCLEOTIDE SEQUENCE [LARGE SCALE GENOMIC DNA]</scope>
    <source>
        <strain evidence="4 5">CD11_3</strain>
    </source>
</reference>
<dbReference type="Proteomes" id="UP000076998">
    <property type="component" value="Unassembled WGS sequence"/>
</dbReference>
<sequence>MTIDPRQARTSAALRAALVRLLADRPLAAVSVAELCREAGVHRTTFYKHALGVDEFAVTMLTDEIDAIAAIGADIATEADAARVYHASTRRLLEWLAGRRDLYRALLESSARGALHAALSDSLRRRAHIALEKLAEAGVRDAPRSPRDRDEAAAFIAGGLVGVMDVWIREDDTDAAAAEARIFRLMPEWWPGVH</sequence>
<dbReference type="PANTHER" id="PTHR43479:SF11">
    <property type="entry name" value="ACREF_ENVCD OPERON REPRESSOR-RELATED"/>
    <property type="match status" value="1"/>
</dbReference>
<proteinExistence type="predicted"/>
<evidence type="ECO:0000256" key="1">
    <source>
        <dbReference type="ARBA" id="ARBA00023125"/>
    </source>
</evidence>
<dbReference type="RefSeq" id="WP_064003850.1">
    <property type="nucleotide sequence ID" value="NZ_LSTV01000005.1"/>
</dbReference>
<gene>
    <name evidence="4" type="ORF">AYL44_13825</name>
</gene>
<dbReference type="InterPro" id="IPR050624">
    <property type="entry name" value="HTH-type_Tx_Regulator"/>
</dbReference>
<evidence type="ECO:0000313" key="4">
    <source>
        <dbReference type="EMBL" id="OAH49076.1"/>
    </source>
</evidence>
<dbReference type="InterPro" id="IPR009057">
    <property type="entry name" value="Homeodomain-like_sf"/>
</dbReference>
<feature type="DNA-binding region" description="H-T-H motif" evidence="2">
    <location>
        <begin position="31"/>
        <end position="50"/>
    </location>
</feature>
<dbReference type="PROSITE" id="PS50977">
    <property type="entry name" value="HTH_TETR_2"/>
    <property type="match status" value="1"/>
</dbReference>
<organism evidence="4 5">
    <name type="scientific">Microbacterium oleivorans</name>
    <dbReference type="NCBI Taxonomy" id="273677"/>
    <lineage>
        <taxon>Bacteria</taxon>
        <taxon>Bacillati</taxon>
        <taxon>Actinomycetota</taxon>
        <taxon>Actinomycetes</taxon>
        <taxon>Micrococcales</taxon>
        <taxon>Microbacteriaceae</taxon>
        <taxon>Microbacterium</taxon>
    </lineage>
</organism>
<evidence type="ECO:0000313" key="5">
    <source>
        <dbReference type="Proteomes" id="UP000076998"/>
    </source>
</evidence>
<dbReference type="OrthoDB" id="3193022at2"/>
<dbReference type="AlphaFoldDB" id="A0A177K7Q3"/>
<keyword evidence="1 2" id="KW-0238">DNA-binding</keyword>
<feature type="domain" description="HTH tetR-type" evidence="3">
    <location>
        <begin position="8"/>
        <end position="68"/>
    </location>
</feature>
<evidence type="ECO:0000259" key="3">
    <source>
        <dbReference type="PROSITE" id="PS50977"/>
    </source>
</evidence>
<accession>A0A177K7Q3</accession>